<keyword evidence="1 2" id="KW-0129">CBS domain</keyword>
<proteinExistence type="predicted"/>
<dbReference type="Proteomes" id="UP000199513">
    <property type="component" value="Unassembled WGS sequence"/>
</dbReference>
<evidence type="ECO:0000256" key="1">
    <source>
        <dbReference type="ARBA" id="ARBA00023122"/>
    </source>
</evidence>
<dbReference type="PANTHER" id="PTHR43080">
    <property type="entry name" value="CBS DOMAIN-CONTAINING PROTEIN CBSX3, MITOCHONDRIAL"/>
    <property type="match status" value="1"/>
</dbReference>
<organism evidence="4 5">
    <name type="scientific">Thermoflexibacter ruber</name>
    <dbReference type="NCBI Taxonomy" id="1003"/>
    <lineage>
        <taxon>Bacteria</taxon>
        <taxon>Pseudomonadati</taxon>
        <taxon>Bacteroidota</taxon>
        <taxon>Cytophagia</taxon>
        <taxon>Cytophagales</taxon>
        <taxon>Thermoflexibacteraceae</taxon>
        <taxon>Thermoflexibacter</taxon>
    </lineage>
</organism>
<dbReference type="InterPro" id="IPR000644">
    <property type="entry name" value="CBS_dom"/>
</dbReference>
<dbReference type="CDD" id="cd17783">
    <property type="entry name" value="CBS_pair_bac"/>
    <property type="match status" value="1"/>
</dbReference>
<keyword evidence="5" id="KW-1185">Reference proteome</keyword>
<dbReference type="RefSeq" id="WP_245764094.1">
    <property type="nucleotide sequence ID" value="NZ_FONY01000035.1"/>
</dbReference>
<evidence type="ECO:0000313" key="4">
    <source>
        <dbReference type="EMBL" id="SFF44467.1"/>
    </source>
</evidence>
<accession>A0A1I2ITU9</accession>
<dbReference type="SUPFAM" id="SSF54631">
    <property type="entry name" value="CBS-domain pair"/>
    <property type="match status" value="1"/>
</dbReference>
<name>A0A1I2ITU9_9BACT</name>
<dbReference type="PROSITE" id="PS51371">
    <property type="entry name" value="CBS"/>
    <property type="match status" value="1"/>
</dbReference>
<gene>
    <name evidence="4" type="ORF">SAMN04488541_10355</name>
</gene>
<dbReference type="Pfam" id="PF00571">
    <property type="entry name" value="CBS"/>
    <property type="match status" value="2"/>
</dbReference>
<dbReference type="Gene3D" id="3.10.580.10">
    <property type="entry name" value="CBS-domain"/>
    <property type="match status" value="1"/>
</dbReference>
<protein>
    <submittedName>
        <fullName evidence="4">CBS domain-containing protein</fullName>
    </submittedName>
</protein>
<reference evidence="5" key="1">
    <citation type="submission" date="2016-10" db="EMBL/GenBank/DDBJ databases">
        <authorList>
            <person name="Varghese N."/>
            <person name="Submissions S."/>
        </authorList>
    </citation>
    <scope>NUCLEOTIDE SEQUENCE [LARGE SCALE GENOMIC DNA]</scope>
    <source>
        <strain>GEY</strain>
        <strain evidence="5">DSM 9560</strain>
    </source>
</reference>
<dbReference type="PANTHER" id="PTHR43080:SF26">
    <property type="entry name" value="REGULATORY PROTEIN"/>
    <property type="match status" value="1"/>
</dbReference>
<feature type="domain" description="CBS" evidence="3">
    <location>
        <begin position="16"/>
        <end position="71"/>
    </location>
</feature>
<dbReference type="SMART" id="SM00116">
    <property type="entry name" value="CBS"/>
    <property type="match status" value="2"/>
</dbReference>
<evidence type="ECO:0000256" key="2">
    <source>
        <dbReference type="PROSITE-ProRule" id="PRU00703"/>
    </source>
</evidence>
<evidence type="ECO:0000313" key="5">
    <source>
        <dbReference type="Proteomes" id="UP000199513"/>
    </source>
</evidence>
<dbReference type="AlphaFoldDB" id="A0A1I2ITU9"/>
<dbReference type="STRING" id="1003.SAMN04488541_10355"/>
<evidence type="ECO:0000259" key="3">
    <source>
        <dbReference type="PROSITE" id="PS51371"/>
    </source>
</evidence>
<sequence>MAETQIADYMVARDFLNSLIPPLKKTDTVQKAMDWMNQFRVNQLAVVEEGEYLGMITEEDLLDSTQLDATIGQFPLKFKEVYVSEYQHFYEVIKVAHAHYIQTVPVLDEFGKYKGVISLNDTTSALANTYALQDPGGILVLSMQDYDYSMTEIARLIESNNAKILSSYVAPDPLEPRKMKLTLKLNSADLTRIIATLERFDYDVVASFHNAEPNYSNQERLDMLLKYLDM</sequence>
<dbReference type="EMBL" id="FONY01000035">
    <property type="protein sequence ID" value="SFF44467.1"/>
    <property type="molecule type" value="Genomic_DNA"/>
</dbReference>
<dbReference type="InterPro" id="IPR051257">
    <property type="entry name" value="Diverse_CBS-Domain"/>
</dbReference>
<dbReference type="InterPro" id="IPR046342">
    <property type="entry name" value="CBS_dom_sf"/>
</dbReference>